<feature type="region of interest" description="Disordered" evidence="10">
    <location>
        <begin position="482"/>
        <end position="503"/>
    </location>
</feature>
<dbReference type="Proteomes" id="UP000192596">
    <property type="component" value="Unassembled WGS sequence"/>
</dbReference>
<dbReference type="AlphaFoldDB" id="A0A1V8STI5"/>
<gene>
    <name evidence="11" type="ORF">B0A48_11924</name>
</gene>
<proteinExistence type="predicted"/>
<dbReference type="PANTHER" id="PTHR12688">
    <property type="entry name" value="DYNEIN LIGHT INTERMEDIATE CHAIN"/>
    <property type="match status" value="1"/>
</dbReference>
<dbReference type="InterPro" id="IPR008467">
    <property type="entry name" value="Dynein1_light_intermed_chain"/>
</dbReference>
<evidence type="ECO:0000256" key="7">
    <source>
        <dbReference type="ARBA" id="ARBA00023017"/>
    </source>
</evidence>
<feature type="region of interest" description="Disordered" evidence="10">
    <location>
        <begin position="1"/>
        <end position="25"/>
    </location>
</feature>
<feature type="compositionally biased region" description="Basic and acidic residues" evidence="10">
    <location>
        <begin position="80"/>
        <end position="91"/>
    </location>
</feature>
<evidence type="ECO:0000256" key="3">
    <source>
        <dbReference type="ARBA" id="ARBA00022490"/>
    </source>
</evidence>
<feature type="region of interest" description="Disordered" evidence="10">
    <location>
        <begin position="68"/>
        <end position="96"/>
    </location>
</feature>
<evidence type="ECO:0000256" key="5">
    <source>
        <dbReference type="ARBA" id="ARBA00022741"/>
    </source>
</evidence>
<feature type="compositionally biased region" description="Polar residues" evidence="10">
    <location>
        <begin position="382"/>
        <end position="397"/>
    </location>
</feature>
<evidence type="ECO:0000313" key="11">
    <source>
        <dbReference type="EMBL" id="OQO02370.1"/>
    </source>
</evidence>
<evidence type="ECO:0000256" key="2">
    <source>
        <dbReference type="ARBA" id="ARBA00022448"/>
    </source>
</evidence>
<sequence>MATTTSTRPLPPLQDRPPRPKEKRTDIWASLLRQTRQAQARNRSNALSHRSLVLCGGSPTDQRQFLETLTRPPPALPPRRGAEQRERDKKGQRGRLVLSNGQAYGYGTLGLWSAASVGVGGFAGEADEVGRVECHTFPQAEVGFEGLLRRVLGEKHGEKSGADDEDADLLEKSEGQDEAGRRPAVTILLSWKEPWLFLDQLRAWLQLLARAVATANQTNEDAMTVLKESKLSITVVVQHVEAQQILEREGWTEETFDYVSQVLRTAMLPLHPASSLLFVSSAPPAQQPGSALSQTQRAIFRGLDLDLATLSPKVPGSGATAKVEELQARHNVVDRMNILVPQGWDSVGKIRLLSEDFSPEETLSAWQNDLAHPLFPAPIQIPSGTSDTRPQSPQTMTGAARPGEEVYEASATASPLEPTEDFLPPTPSKAQQKPSAITSYTTQILDPNAHKRPKAPTITSTVRPEQDFLAEMKSELDALAAKDRSTATTQPSRPSIGLPSGDSTGALNSLGDVSFNVGGVSYNTNSAEQAIERLKRGPVSVESPSPTSTRNVTPRPPRRGGGDSRDVTPSAGGSGKGGADFPAEDLERYFASLAKKAGGGDSRAGTPGR</sequence>
<keyword evidence="12" id="KW-1185">Reference proteome</keyword>
<evidence type="ECO:0000256" key="1">
    <source>
        <dbReference type="ARBA" id="ARBA00004245"/>
    </source>
</evidence>
<keyword evidence="4" id="KW-0493">Microtubule</keyword>
<name>A0A1V8STI5_9PEZI</name>
<dbReference type="GO" id="GO:0007018">
    <property type="term" value="P:microtubule-based movement"/>
    <property type="evidence" value="ECO:0007669"/>
    <property type="project" value="InterPro"/>
</dbReference>
<dbReference type="GO" id="GO:0045504">
    <property type="term" value="F:dynein heavy chain binding"/>
    <property type="evidence" value="ECO:0007669"/>
    <property type="project" value="TreeGrafter"/>
</dbReference>
<keyword evidence="7" id="KW-0243">Dynein</keyword>
<keyword evidence="3" id="KW-0963">Cytoplasm</keyword>
<evidence type="ECO:0000256" key="6">
    <source>
        <dbReference type="ARBA" id="ARBA00022840"/>
    </source>
</evidence>
<feature type="region of interest" description="Disordered" evidence="10">
    <location>
        <begin position="376"/>
        <end position="463"/>
    </location>
</feature>
<keyword evidence="2" id="KW-0813">Transport</keyword>
<dbReference type="GO" id="GO:0005874">
    <property type="term" value="C:microtubule"/>
    <property type="evidence" value="ECO:0007669"/>
    <property type="project" value="UniProtKB-KW"/>
</dbReference>
<feature type="compositionally biased region" description="Basic and acidic residues" evidence="10">
    <location>
        <begin position="16"/>
        <end position="25"/>
    </location>
</feature>
<dbReference type="OrthoDB" id="27603at2759"/>
<keyword evidence="6" id="KW-0067">ATP-binding</keyword>
<organism evidence="11 12">
    <name type="scientific">Cryoendolithus antarcticus</name>
    <dbReference type="NCBI Taxonomy" id="1507870"/>
    <lineage>
        <taxon>Eukaryota</taxon>
        <taxon>Fungi</taxon>
        <taxon>Dikarya</taxon>
        <taxon>Ascomycota</taxon>
        <taxon>Pezizomycotina</taxon>
        <taxon>Dothideomycetes</taxon>
        <taxon>Dothideomycetidae</taxon>
        <taxon>Cladosporiales</taxon>
        <taxon>Cladosporiaceae</taxon>
        <taxon>Cryoendolithus</taxon>
    </lineage>
</organism>
<dbReference type="GO" id="GO:0005868">
    <property type="term" value="C:cytoplasmic dynein complex"/>
    <property type="evidence" value="ECO:0007669"/>
    <property type="project" value="InterPro"/>
</dbReference>
<dbReference type="PANTHER" id="PTHR12688:SF0">
    <property type="entry name" value="DYNEIN LIGHT INTERMEDIATE CHAIN"/>
    <property type="match status" value="1"/>
</dbReference>
<feature type="region of interest" description="Disordered" evidence="10">
    <location>
        <begin position="156"/>
        <end position="177"/>
    </location>
</feature>
<keyword evidence="9" id="KW-0206">Cytoskeleton</keyword>
<reference evidence="12" key="1">
    <citation type="submission" date="2017-03" db="EMBL/GenBank/DDBJ databases">
        <title>Genomes of endolithic fungi from Antarctica.</title>
        <authorList>
            <person name="Coleine C."/>
            <person name="Masonjones S."/>
            <person name="Stajich J.E."/>
        </authorList>
    </citation>
    <scope>NUCLEOTIDE SEQUENCE [LARGE SCALE GENOMIC DNA]</scope>
    <source>
        <strain evidence="12">CCFEE 5527</strain>
    </source>
</reference>
<accession>A0A1V8STI5</accession>
<evidence type="ECO:0008006" key="13">
    <source>
        <dbReference type="Google" id="ProtNLM"/>
    </source>
</evidence>
<evidence type="ECO:0000256" key="4">
    <source>
        <dbReference type="ARBA" id="ARBA00022701"/>
    </source>
</evidence>
<dbReference type="GO" id="GO:0035974">
    <property type="term" value="C:meiotic spindle pole body"/>
    <property type="evidence" value="ECO:0007669"/>
    <property type="project" value="TreeGrafter"/>
</dbReference>
<dbReference type="InterPro" id="IPR022780">
    <property type="entry name" value="Dynein_light_int_chain"/>
</dbReference>
<dbReference type="Pfam" id="PF05783">
    <property type="entry name" value="DLIC"/>
    <property type="match status" value="1"/>
</dbReference>
<comment type="caution">
    <text evidence="11">The sequence shown here is derived from an EMBL/GenBank/DDBJ whole genome shotgun (WGS) entry which is preliminary data.</text>
</comment>
<feature type="region of interest" description="Disordered" evidence="10">
    <location>
        <begin position="535"/>
        <end position="584"/>
    </location>
</feature>
<dbReference type="GO" id="GO:0000226">
    <property type="term" value="P:microtubule cytoskeleton organization"/>
    <property type="evidence" value="ECO:0007669"/>
    <property type="project" value="TreeGrafter"/>
</dbReference>
<evidence type="ECO:0000256" key="10">
    <source>
        <dbReference type="SAM" id="MobiDB-lite"/>
    </source>
</evidence>
<feature type="compositionally biased region" description="Polar residues" evidence="10">
    <location>
        <begin position="428"/>
        <end position="445"/>
    </location>
</feature>
<keyword evidence="8" id="KW-0505">Motor protein</keyword>
<feature type="compositionally biased region" description="Low complexity" evidence="10">
    <location>
        <begin position="538"/>
        <end position="553"/>
    </location>
</feature>
<evidence type="ECO:0000313" key="12">
    <source>
        <dbReference type="Proteomes" id="UP000192596"/>
    </source>
</evidence>
<protein>
    <recommendedName>
        <fullName evidence="13">Dynein light intermediate chain</fullName>
    </recommendedName>
</protein>
<dbReference type="GO" id="GO:0005524">
    <property type="term" value="F:ATP binding"/>
    <property type="evidence" value="ECO:0007669"/>
    <property type="project" value="UniProtKB-KW"/>
</dbReference>
<dbReference type="STRING" id="1507870.A0A1V8STI5"/>
<evidence type="ECO:0000256" key="9">
    <source>
        <dbReference type="ARBA" id="ARBA00023212"/>
    </source>
</evidence>
<dbReference type="InParanoid" id="A0A1V8STI5"/>
<comment type="subcellular location">
    <subcellularLocation>
        <location evidence="1">Cytoplasm</location>
        <location evidence="1">Cytoskeleton</location>
    </subcellularLocation>
</comment>
<evidence type="ECO:0000256" key="8">
    <source>
        <dbReference type="ARBA" id="ARBA00023175"/>
    </source>
</evidence>
<keyword evidence="5" id="KW-0547">Nucleotide-binding</keyword>
<dbReference type="EMBL" id="NAJO01000028">
    <property type="protein sequence ID" value="OQO02370.1"/>
    <property type="molecule type" value="Genomic_DNA"/>
</dbReference>